<organism evidence="3 4">
    <name type="scientific">Pristionchus pacificus</name>
    <name type="common">Parasitic nematode worm</name>
    <dbReference type="NCBI Taxonomy" id="54126"/>
    <lineage>
        <taxon>Eukaryota</taxon>
        <taxon>Metazoa</taxon>
        <taxon>Ecdysozoa</taxon>
        <taxon>Nematoda</taxon>
        <taxon>Chromadorea</taxon>
        <taxon>Rhabditida</taxon>
        <taxon>Rhabditina</taxon>
        <taxon>Diplogasteromorpha</taxon>
        <taxon>Diplogasteroidea</taxon>
        <taxon>Neodiplogasteridae</taxon>
        <taxon>Pristionchus</taxon>
    </lineage>
</organism>
<gene>
    <name evidence="3" type="primary">WBGene00105438</name>
</gene>
<evidence type="ECO:0000313" key="4">
    <source>
        <dbReference type="Proteomes" id="UP000005239"/>
    </source>
</evidence>
<protein>
    <submittedName>
        <fullName evidence="3">G protein-coupled receptor</fullName>
    </submittedName>
</protein>
<name>A0A2A6BCM5_PRIPA</name>
<feature type="transmembrane region" description="Helical" evidence="2">
    <location>
        <begin position="367"/>
        <end position="386"/>
    </location>
</feature>
<reference evidence="4" key="1">
    <citation type="journal article" date="2008" name="Nat. Genet.">
        <title>The Pristionchus pacificus genome provides a unique perspective on nematode lifestyle and parasitism.</title>
        <authorList>
            <person name="Dieterich C."/>
            <person name="Clifton S.W."/>
            <person name="Schuster L.N."/>
            <person name="Chinwalla A."/>
            <person name="Delehaunty K."/>
            <person name="Dinkelacker I."/>
            <person name="Fulton L."/>
            <person name="Fulton R."/>
            <person name="Godfrey J."/>
            <person name="Minx P."/>
            <person name="Mitreva M."/>
            <person name="Roeseler W."/>
            <person name="Tian H."/>
            <person name="Witte H."/>
            <person name="Yang S.P."/>
            <person name="Wilson R.K."/>
            <person name="Sommer R.J."/>
        </authorList>
    </citation>
    <scope>NUCLEOTIDE SEQUENCE [LARGE SCALE GENOMIC DNA]</scope>
    <source>
        <strain evidence="4">PS312</strain>
    </source>
</reference>
<dbReference type="SUPFAM" id="SSF81321">
    <property type="entry name" value="Family A G protein-coupled receptor-like"/>
    <property type="match status" value="1"/>
</dbReference>
<proteinExistence type="predicted"/>
<feature type="region of interest" description="Disordered" evidence="1">
    <location>
        <begin position="318"/>
        <end position="342"/>
    </location>
</feature>
<feature type="region of interest" description="Disordered" evidence="1">
    <location>
        <begin position="261"/>
        <end position="303"/>
    </location>
</feature>
<dbReference type="CDD" id="cd00637">
    <property type="entry name" value="7tm_classA_rhodopsin-like"/>
    <property type="match status" value="1"/>
</dbReference>
<feature type="transmembrane region" description="Helical" evidence="2">
    <location>
        <begin position="91"/>
        <end position="112"/>
    </location>
</feature>
<dbReference type="OrthoDB" id="5825164at2759"/>
<evidence type="ECO:0000313" key="3">
    <source>
        <dbReference type="EnsemblMetazoa" id="PPA15884.1"/>
    </source>
</evidence>
<dbReference type="PANTHER" id="PTHR23017:SF44">
    <property type="entry name" value="G-PROTEIN COUPLED RECEPTORS FAMILY 1 PROFILE DOMAIN-CONTAINING PROTEIN"/>
    <property type="match status" value="1"/>
</dbReference>
<dbReference type="Pfam" id="PF10328">
    <property type="entry name" value="7TM_GPCR_Srx"/>
    <property type="match status" value="2"/>
</dbReference>
<feature type="transmembrane region" description="Helical" evidence="2">
    <location>
        <begin position="132"/>
        <end position="155"/>
    </location>
</feature>
<feature type="transmembrane region" description="Helical" evidence="2">
    <location>
        <begin position="16"/>
        <end position="39"/>
    </location>
</feature>
<dbReference type="AlphaFoldDB" id="A0A2A6BCM5"/>
<evidence type="ECO:0000256" key="1">
    <source>
        <dbReference type="SAM" id="MobiDB-lite"/>
    </source>
</evidence>
<keyword evidence="2" id="KW-0812">Transmembrane</keyword>
<keyword evidence="2" id="KW-1133">Transmembrane helix</keyword>
<keyword evidence="2" id="KW-0472">Membrane</keyword>
<feature type="transmembrane region" description="Helical" evidence="2">
    <location>
        <begin position="201"/>
        <end position="222"/>
    </location>
</feature>
<sequence length="568" mass="61468">MEFLSETPVTHVDNKIAAGVLLVICIFGFFCNLFIILFVRSAPSMNNSFGVLAFSQAIADCGHQAIFTFYVVPLMTLNLNIFKDPMVMSRLGHAIVIFYQVCGYSHVCTSFNRFSSVYLPTWFSKTFNRRNTVFLCMFIWALAVVPTSLLLLLPYCMGVELRSDRKLRVDCFVCLQGVLYVTELITYFYLATLTTDKWARFFLTDVIWCLCHAGDGFLIISLNRELREAMKSAIRCDLNMYVVPEPSYYFGADSDSPGILRPHSVSSDLPRQMDGSLAALPSSQQTASPSVEAHPSSEHSGSQQPLVILVSSDHSAASSAQVAPNDPSGHQPVVEPEPQDVPPIAQSPEESFYGLNRRCNTGESLEYFGMAAVLLVLSASIASVAAQCGSTNMARCSIWVGNGFCTNANYNILVRQASCPTMCKVGCPNTPSTAVDACVGDGNANCAAWNAKADNPFCLSTTMAASSKFIYCCRTCAAEITPQGDCSIYNNARTRVSMLTTNAAIQTIPAGNTLFRAFVRTGCSLKLFAESTAVPATATALQTLTGSTMWQAVTTAAATALGVTCTCP</sequence>
<dbReference type="InterPro" id="IPR019430">
    <property type="entry name" value="7TM_GPCR_serpentine_rcpt_Srx"/>
</dbReference>
<dbReference type="Gene3D" id="1.20.1070.10">
    <property type="entry name" value="Rhodopsin 7-helix transmembrane proteins"/>
    <property type="match status" value="1"/>
</dbReference>
<keyword evidence="4" id="KW-1185">Reference proteome</keyword>
<accession>A0A8R1UBX0</accession>
<accession>A0A2A6BCM5</accession>
<evidence type="ECO:0000256" key="2">
    <source>
        <dbReference type="SAM" id="Phobius"/>
    </source>
</evidence>
<reference evidence="3" key="2">
    <citation type="submission" date="2022-06" db="UniProtKB">
        <authorList>
            <consortium name="EnsemblMetazoa"/>
        </authorList>
    </citation>
    <scope>IDENTIFICATION</scope>
    <source>
        <strain evidence="3">PS312</strain>
    </source>
</reference>
<feature type="transmembrane region" description="Helical" evidence="2">
    <location>
        <begin position="167"/>
        <end position="189"/>
    </location>
</feature>
<dbReference type="Proteomes" id="UP000005239">
    <property type="component" value="Unassembled WGS sequence"/>
</dbReference>
<dbReference type="EnsemblMetazoa" id="PPA15884.1">
    <property type="protein sequence ID" value="PPA15884.1"/>
    <property type="gene ID" value="WBGene00105438"/>
</dbReference>
<dbReference type="PANTHER" id="PTHR23017">
    <property type="entry name" value="SERPENTINE RECEPTOR, CLASS X"/>
    <property type="match status" value="1"/>
</dbReference>